<gene>
    <name evidence="1" type="ORF">FAZ19_05500</name>
</gene>
<keyword evidence="2" id="KW-1185">Reference proteome</keyword>
<sequence>MIKQTFLKTIAVSIFTFMVFDSYGQLYCYGENVDAPQLIKTNLLTLPFKTFQLQYERSIKPKTSIGLSFSFTPNRDLPFKDLYIDRIEDEDAKKTVEEAQYNRFSIQPEIRFYFGNNSTFTRFYVAPYLKYSRYTSSFRLNYSYVNAVDNILSEVDVPIKGPINAISAGYGIGLQFNIVKDFYLDWQIIGNHFGYAFGKGTGTSSQPLSQNVQDDIRESLQQLDDTPVYKFDYHVDERMMEIKPSGPILGLTMGLSIGYRFR</sequence>
<organism evidence="1 2">
    <name type="scientific">Sphingobacterium alkalisoli</name>
    <dbReference type="NCBI Taxonomy" id="1874115"/>
    <lineage>
        <taxon>Bacteria</taxon>
        <taxon>Pseudomonadati</taxon>
        <taxon>Bacteroidota</taxon>
        <taxon>Sphingobacteriia</taxon>
        <taxon>Sphingobacteriales</taxon>
        <taxon>Sphingobacteriaceae</taxon>
        <taxon>Sphingobacterium</taxon>
    </lineage>
</organism>
<protein>
    <submittedName>
        <fullName evidence="1">DUF3575 domain-containing protein</fullName>
    </submittedName>
</protein>
<name>A0A4U0HA08_9SPHI</name>
<dbReference type="InterPro" id="IPR021958">
    <property type="entry name" value="DUF3575"/>
</dbReference>
<dbReference type="OrthoDB" id="1118958at2"/>
<reference evidence="1 2" key="1">
    <citation type="submission" date="2019-04" db="EMBL/GenBank/DDBJ databases">
        <title>Sphingobacterium olei sp. nov., isolated from oil-contaminated soil.</title>
        <authorList>
            <person name="Liu B."/>
        </authorList>
    </citation>
    <scope>NUCLEOTIDE SEQUENCE [LARGE SCALE GENOMIC DNA]</scope>
    <source>
        <strain evidence="1 2">Y3L14</strain>
    </source>
</reference>
<dbReference type="AlphaFoldDB" id="A0A4U0HA08"/>
<evidence type="ECO:0000313" key="1">
    <source>
        <dbReference type="EMBL" id="TJY68710.1"/>
    </source>
</evidence>
<dbReference type="EMBL" id="SUKA01000001">
    <property type="protein sequence ID" value="TJY68710.1"/>
    <property type="molecule type" value="Genomic_DNA"/>
</dbReference>
<dbReference type="Proteomes" id="UP000309872">
    <property type="component" value="Unassembled WGS sequence"/>
</dbReference>
<comment type="caution">
    <text evidence="1">The sequence shown here is derived from an EMBL/GenBank/DDBJ whole genome shotgun (WGS) entry which is preliminary data.</text>
</comment>
<dbReference type="Pfam" id="PF12099">
    <property type="entry name" value="DUF3575"/>
    <property type="match status" value="1"/>
</dbReference>
<accession>A0A4U0HA08</accession>
<dbReference type="RefSeq" id="WP_136819678.1">
    <property type="nucleotide sequence ID" value="NZ_BMJX01000001.1"/>
</dbReference>
<evidence type="ECO:0000313" key="2">
    <source>
        <dbReference type="Proteomes" id="UP000309872"/>
    </source>
</evidence>
<proteinExistence type="predicted"/>